<evidence type="ECO:0000313" key="2">
    <source>
        <dbReference type="Proteomes" id="UP000317036"/>
    </source>
</evidence>
<protein>
    <submittedName>
        <fullName evidence="1">Uncharacterized protein</fullName>
    </submittedName>
</protein>
<organism evidence="1 2">
    <name type="scientific">Paenibacillus cremeus</name>
    <dbReference type="NCBI Taxonomy" id="2163881"/>
    <lineage>
        <taxon>Bacteria</taxon>
        <taxon>Bacillati</taxon>
        <taxon>Bacillota</taxon>
        <taxon>Bacilli</taxon>
        <taxon>Bacillales</taxon>
        <taxon>Paenibacillaceae</taxon>
        <taxon>Paenibacillus</taxon>
    </lineage>
</organism>
<proteinExistence type="predicted"/>
<dbReference type="EMBL" id="VNJI01000017">
    <property type="protein sequence ID" value="TVY09143.1"/>
    <property type="molecule type" value="Genomic_DNA"/>
</dbReference>
<sequence length="122" mass="12934">MAFFHSPQEAQCCVPKLQALRAAAIQVDKFGQYPGHGIDETLNPLSHSNFSGLAHLTLAAGASNPDAAVLMAASPDASGMHDGSLDFYTDDMSRRDTLLTVVVDEAVHSQALRVIEEAGGRI</sequence>
<name>A0A559KAL8_9BACL</name>
<evidence type="ECO:0000313" key="1">
    <source>
        <dbReference type="EMBL" id="TVY09143.1"/>
    </source>
</evidence>
<dbReference type="Proteomes" id="UP000317036">
    <property type="component" value="Unassembled WGS sequence"/>
</dbReference>
<keyword evidence="2" id="KW-1185">Reference proteome</keyword>
<dbReference type="AlphaFoldDB" id="A0A559KAL8"/>
<comment type="caution">
    <text evidence="1">The sequence shown here is derived from an EMBL/GenBank/DDBJ whole genome shotgun (WGS) entry which is preliminary data.</text>
</comment>
<dbReference type="OrthoDB" id="2375806at2"/>
<reference evidence="1 2" key="1">
    <citation type="submission" date="2019-07" db="EMBL/GenBank/DDBJ databases">
        <authorList>
            <person name="Kim J."/>
        </authorList>
    </citation>
    <scope>NUCLEOTIDE SEQUENCE [LARGE SCALE GENOMIC DNA]</scope>
    <source>
        <strain evidence="1 2">JC52</strain>
    </source>
</reference>
<gene>
    <name evidence="1" type="ORF">FPZ49_15535</name>
</gene>
<accession>A0A559KAL8</accession>